<dbReference type="SUPFAM" id="SSF144091">
    <property type="entry name" value="Rhomboid-like"/>
    <property type="match status" value="1"/>
</dbReference>
<dbReference type="InterPro" id="IPR022764">
    <property type="entry name" value="Peptidase_S54_rhomboid_dom"/>
</dbReference>
<dbReference type="GO" id="GO:0016020">
    <property type="term" value="C:membrane"/>
    <property type="evidence" value="ECO:0007669"/>
    <property type="project" value="UniProtKB-SubCell"/>
</dbReference>
<dbReference type="Pfam" id="PF01694">
    <property type="entry name" value="Rhomboid"/>
    <property type="match status" value="1"/>
</dbReference>
<comment type="caution">
    <text evidence="12">The sequence shown here is derived from an EMBL/GenBank/DDBJ whole genome shotgun (WGS) entry which is preliminary data.</text>
</comment>
<comment type="similarity">
    <text evidence="2">Belongs to the peptidase S54 family.</text>
</comment>
<feature type="transmembrane region" description="Helical" evidence="10">
    <location>
        <begin position="230"/>
        <end position="248"/>
    </location>
</feature>
<evidence type="ECO:0000313" key="12">
    <source>
        <dbReference type="EMBL" id="KAF3975609.1"/>
    </source>
</evidence>
<feature type="region of interest" description="Disordered" evidence="9">
    <location>
        <begin position="11"/>
        <end position="44"/>
    </location>
</feature>
<dbReference type="InterPro" id="IPR050925">
    <property type="entry name" value="Rhomboid_protease_S54"/>
</dbReference>
<evidence type="ECO:0000256" key="9">
    <source>
        <dbReference type="SAM" id="MobiDB-lite"/>
    </source>
</evidence>
<keyword evidence="6" id="KW-0809">Transit peptide</keyword>
<feature type="transmembrane region" description="Helical" evidence="10">
    <location>
        <begin position="144"/>
        <end position="164"/>
    </location>
</feature>
<feature type="domain" description="Peptidase S54 rhomboid" evidence="11">
    <location>
        <begin position="186"/>
        <end position="339"/>
    </location>
</feature>
<feature type="transmembrane region" description="Helical" evidence="10">
    <location>
        <begin position="322"/>
        <end position="342"/>
    </location>
</feature>
<evidence type="ECO:0000259" key="11">
    <source>
        <dbReference type="Pfam" id="PF01694"/>
    </source>
</evidence>
<dbReference type="FunFam" id="1.20.1540.10:FF:000018">
    <property type="entry name" value="RHOMBOID-like protein 12, mitochondrial"/>
    <property type="match status" value="1"/>
</dbReference>
<dbReference type="EMBL" id="JRKL02000068">
    <property type="protein sequence ID" value="KAF3975609.1"/>
    <property type="molecule type" value="Genomic_DNA"/>
</dbReference>
<dbReference type="GO" id="GO:0004252">
    <property type="term" value="F:serine-type endopeptidase activity"/>
    <property type="evidence" value="ECO:0007669"/>
    <property type="project" value="InterPro"/>
</dbReference>
<dbReference type="Gene3D" id="1.20.1540.10">
    <property type="entry name" value="Rhomboid-like"/>
    <property type="match status" value="1"/>
</dbReference>
<dbReference type="AlphaFoldDB" id="A0A8J4RY81"/>
<evidence type="ECO:0000256" key="8">
    <source>
        <dbReference type="ARBA" id="ARBA00023136"/>
    </source>
</evidence>
<keyword evidence="3" id="KW-0645">Protease</keyword>
<evidence type="ECO:0000256" key="2">
    <source>
        <dbReference type="ARBA" id="ARBA00009045"/>
    </source>
</evidence>
<dbReference type="Proteomes" id="UP000737018">
    <property type="component" value="Unassembled WGS sequence"/>
</dbReference>
<evidence type="ECO:0000256" key="5">
    <source>
        <dbReference type="ARBA" id="ARBA00022801"/>
    </source>
</evidence>
<evidence type="ECO:0000256" key="4">
    <source>
        <dbReference type="ARBA" id="ARBA00022692"/>
    </source>
</evidence>
<keyword evidence="13" id="KW-1185">Reference proteome</keyword>
<feature type="transmembrane region" description="Helical" evidence="10">
    <location>
        <begin position="291"/>
        <end position="310"/>
    </location>
</feature>
<name>A0A8J4RY81_9ROSI</name>
<reference evidence="12" key="1">
    <citation type="submission" date="2020-03" db="EMBL/GenBank/DDBJ databases">
        <title>Castanea mollissima Vanexum genome sequencing.</title>
        <authorList>
            <person name="Staton M."/>
        </authorList>
    </citation>
    <scope>NUCLEOTIDE SEQUENCE</scope>
    <source>
        <tissue evidence="12">Leaf</tissue>
    </source>
</reference>
<protein>
    <recommendedName>
        <fullName evidence="11">Peptidase S54 rhomboid domain-containing protein</fullName>
    </recommendedName>
</protein>
<evidence type="ECO:0000256" key="1">
    <source>
        <dbReference type="ARBA" id="ARBA00004141"/>
    </source>
</evidence>
<dbReference type="PANTHER" id="PTHR43731:SF14">
    <property type="entry name" value="PRESENILIN-ASSOCIATED RHOMBOID-LIKE PROTEIN, MITOCHONDRIAL"/>
    <property type="match status" value="1"/>
</dbReference>
<keyword evidence="7 10" id="KW-1133">Transmembrane helix</keyword>
<evidence type="ECO:0000256" key="6">
    <source>
        <dbReference type="ARBA" id="ARBA00022946"/>
    </source>
</evidence>
<comment type="subcellular location">
    <subcellularLocation>
        <location evidence="1">Membrane</location>
        <topology evidence="1">Multi-pass membrane protein</topology>
    </subcellularLocation>
</comment>
<dbReference type="OrthoDB" id="418595at2759"/>
<evidence type="ECO:0000313" key="13">
    <source>
        <dbReference type="Proteomes" id="UP000737018"/>
    </source>
</evidence>
<evidence type="ECO:0000256" key="10">
    <source>
        <dbReference type="SAM" id="Phobius"/>
    </source>
</evidence>
<keyword evidence="5" id="KW-0378">Hydrolase</keyword>
<feature type="transmembrane region" description="Helical" evidence="10">
    <location>
        <begin position="204"/>
        <end position="223"/>
    </location>
</feature>
<proteinExistence type="inferred from homology"/>
<keyword evidence="8 10" id="KW-0472">Membrane</keyword>
<evidence type="ECO:0000256" key="3">
    <source>
        <dbReference type="ARBA" id="ARBA00022670"/>
    </source>
</evidence>
<gene>
    <name evidence="12" type="ORF">CMV_001148</name>
</gene>
<organism evidence="12 13">
    <name type="scientific">Castanea mollissima</name>
    <name type="common">Chinese chestnut</name>
    <dbReference type="NCBI Taxonomy" id="60419"/>
    <lineage>
        <taxon>Eukaryota</taxon>
        <taxon>Viridiplantae</taxon>
        <taxon>Streptophyta</taxon>
        <taxon>Embryophyta</taxon>
        <taxon>Tracheophyta</taxon>
        <taxon>Spermatophyta</taxon>
        <taxon>Magnoliopsida</taxon>
        <taxon>eudicotyledons</taxon>
        <taxon>Gunneridae</taxon>
        <taxon>Pentapetalae</taxon>
        <taxon>rosids</taxon>
        <taxon>fabids</taxon>
        <taxon>Fagales</taxon>
        <taxon>Fagaceae</taxon>
        <taxon>Castanea</taxon>
    </lineage>
</organism>
<dbReference type="GO" id="GO:0006508">
    <property type="term" value="P:proteolysis"/>
    <property type="evidence" value="ECO:0007669"/>
    <property type="project" value="UniProtKB-KW"/>
</dbReference>
<feature type="compositionally biased region" description="Low complexity" evidence="9">
    <location>
        <begin position="18"/>
        <end position="28"/>
    </location>
</feature>
<feature type="transmembrane region" description="Helical" evidence="10">
    <location>
        <begin position="268"/>
        <end position="286"/>
    </location>
</feature>
<accession>A0A8J4RY81</accession>
<dbReference type="InterPro" id="IPR035952">
    <property type="entry name" value="Rhomboid-like_sf"/>
</dbReference>
<keyword evidence="4 10" id="KW-0812">Transmembrane</keyword>
<sequence>MQRLLSLKRASSNLPKKLSNTSTSSSLLHSHHHSYNSKPFSSLTKPQNQSLSSFLSHPLHHQVHSHSSWHSFSGKTIHGFFSNPVIANQFLLNSPNTLLRVSTSKSLVDCRVPFLRAQFQRQSFRFNPSFDSHRRGWRSWFQGLTADGMVYGLIIANVAVYMLWQVADSNFMRDNFMISLDNFKSGRLHTLITSAFSHRDLEHIGSNMIGLYFFGMSIGRTFGPEFLLKLYIAGALGGSIFYLMHKAFLASSSKGQQLWYRDPSRTPGLGASGAVNAIMLLNIFLFPKATLYFDFIIPVPAFLLGIFLIGKDVLRILEGDSHISGSAHLGGAAVAAIAWARIRKGRF</sequence>
<evidence type="ECO:0000256" key="7">
    <source>
        <dbReference type="ARBA" id="ARBA00022989"/>
    </source>
</evidence>
<dbReference type="PANTHER" id="PTHR43731">
    <property type="entry name" value="RHOMBOID PROTEASE"/>
    <property type="match status" value="1"/>
</dbReference>